<gene>
    <name evidence="2" type="ORF">LGQ90_08570</name>
</gene>
<dbReference type="EMBL" id="JAJBZG010000004">
    <property type="protein sequence ID" value="MCB7481309.1"/>
    <property type="molecule type" value="Genomic_DNA"/>
</dbReference>
<dbReference type="AlphaFoldDB" id="A0A9X1RY00"/>
<dbReference type="InterPro" id="IPR001296">
    <property type="entry name" value="Glyco_trans_1"/>
</dbReference>
<feature type="domain" description="Glycosyl transferase family 1" evidence="1">
    <location>
        <begin position="155"/>
        <end position="318"/>
    </location>
</feature>
<comment type="caution">
    <text evidence="2">The sequence shown here is derived from an EMBL/GenBank/DDBJ whole genome shotgun (WGS) entry which is preliminary data.</text>
</comment>
<name>A0A9X1RY00_9FLAO</name>
<evidence type="ECO:0000313" key="2">
    <source>
        <dbReference type="EMBL" id="MCB7481309.1"/>
    </source>
</evidence>
<keyword evidence="3" id="KW-1185">Reference proteome</keyword>
<organism evidence="2 3">
    <name type="scientific">Christiangramia sediminis</name>
    <dbReference type="NCBI Taxonomy" id="2881336"/>
    <lineage>
        <taxon>Bacteria</taxon>
        <taxon>Pseudomonadati</taxon>
        <taxon>Bacteroidota</taxon>
        <taxon>Flavobacteriia</taxon>
        <taxon>Flavobacteriales</taxon>
        <taxon>Flavobacteriaceae</taxon>
        <taxon>Christiangramia</taxon>
    </lineage>
</organism>
<reference evidence="2" key="1">
    <citation type="submission" date="2021-10" db="EMBL/GenBank/DDBJ databases">
        <title>Gramella sp. ASW11-100T, isolated from marine sediment.</title>
        <authorList>
            <person name="Xia C."/>
        </authorList>
    </citation>
    <scope>NUCLEOTIDE SEQUENCE</scope>
    <source>
        <strain evidence="2">ASW11-100</strain>
    </source>
</reference>
<proteinExistence type="predicted"/>
<protein>
    <submittedName>
        <fullName evidence="2">Glycosyltransferase family 4 protein</fullName>
    </submittedName>
</protein>
<dbReference type="CDD" id="cd03801">
    <property type="entry name" value="GT4_PimA-like"/>
    <property type="match status" value="1"/>
</dbReference>
<dbReference type="SUPFAM" id="SSF53756">
    <property type="entry name" value="UDP-Glycosyltransferase/glycogen phosphorylase"/>
    <property type="match status" value="1"/>
</dbReference>
<dbReference type="Pfam" id="PF00534">
    <property type="entry name" value="Glycos_transf_1"/>
    <property type="match status" value="1"/>
</dbReference>
<dbReference type="Proteomes" id="UP001139414">
    <property type="component" value="Unassembled WGS sequence"/>
</dbReference>
<dbReference type="RefSeq" id="WP_229340121.1">
    <property type="nucleotide sequence ID" value="NZ_JAJBZG010000004.1"/>
</dbReference>
<dbReference type="PANTHER" id="PTHR12526">
    <property type="entry name" value="GLYCOSYLTRANSFERASE"/>
    <property type="match status" value="1"/>
</dbReference>
<accession>A0A9X1RY00</accession>
<evidence type="ECO:0000259" key="1">
    <source>
        <dbReference type="Pfam" id="PF00534"/>
    </source>
</evidence>
<dbReference type="Gene3D" id="3.40.50.2000">
    <property type="entry name" value="Glycogen Phosphorylase B"/>
    <property type="match status" value="2"/>
</dbReference>
<dbReference type="GO" id="GO:0016757">
    <property type="term" value="F:glycosyltransferase activity"/>
    <property type="evidence" value="ECO:0007669"/>
    <property type="project" value="InterPro"/>
</dbReference>
<sequence length="337" mass="38911">MKKRILYIGNDLQVNSFTVTYISFFSKMLRKEGYKVKTASTRNNKALRLAEMLGLIAKYKNSTDIVLIDTYGAMNFYYAYLVGKTCEMFDLEYIPILHGGNLPDRLENSKKFSQSLFGKAKANIAPSKFLYDIFRSYGFENTQIIPNAIRTDKYPFKQRKKFRPKLLWVRRFQKRYNPLMALNVLSRLQKKYPGASLCMVGPEKDGSMAACKKLARKYNLDVRFTGKLKKKHWAQLSTNYDFFINTTSIDNTPISVIEAMSLGLAIISTDVGGMPMLIKNNHDGVLVPEEDEEAMVREISEILENPEKGERLCMNAREKVETFDWDNIKDQWNEVLN</sequence>
<evidence type="ECO:0000313" key="3">
    <source>
        <dbReference type="Proteomes" id="UP001139414"/>
    </source>
</evidence>